<sequence>MKRLQYFTLSICFLTLFSCSTPEKEVEDTLPMKVAKAYGFENFSKINSIAYTWNVQVDSATVSTRDWKWNIKDKTVYFSNPDTSYTYSLSLPADSLPPADKGFVNDKYWLMYPFQLAWDTGYTFETEENVPAPISGQNTTKLTILYDSQAGYTPGDAYDLFLDEDLMITEWVFRRGNAPTGRSITWENEQEFKGIKLATEHKNDAGTKFIWFTNIKVD</sequence>
<name>A0A1H3T645_9BACT</name>
<evidence type="ECO:0000313" key="2">
    <source>
        <dbReference type="Proteomes" id="UP000199663"/>
    </source>
</evidence>
<evidence type="ECO:0000313" key="1">
    <source>
        <dbReference type="EMBL" id="SDZ45684.1"/>
    </source>
</evidence>
<evidence type="ECO:0008006" key="3">
    <source>
        <dbReference type="Google" id="ProtNLM"/>
    </source>
</evidence>
<accession>A0A1H3T645</accession>
<dbReference type="Proteomes" id="UP000199663">
    <property type="component" value="Unassembled WGS sequence"/>
</dbReference>
<proteinExistence type="predicted"/>
<reference evidence="1 2" key="1">
    <citation type="submission" date="2016-10" db="EMBL/GenBank/DDBJ databases">
        <authorList>
            <person name="Varghese N."/>
            <person name="Submissions S."/>
        </authorList>
    </citation>
    <scope>NUCLEOTIDE SEQUENCE [LARGE SCALE GENOMIC DNA]</scope>
    <source>
        <strain evidence="1 2">DSM 17997</strain>
    </source>
</reference>
<dbReference type="EMBL" id="FNQC01000015">
    <property type="protein sequence ID" value="SDZ45684.1"/>
    <property type="molecule type" value="Genomic_DNA"/>
</dbReference>
<dbReference type="PROSITE" id="PS51257">
    <property type="entry name" value="PROKAR_LIPOPROTEIN"/>
    <property type="match status" value="1"/>
</dbReference>
<gene>
    <name evidence="1" type="ORF">SAMN05444412_11582</name>
</gene>
<organism evidence="1 2">
    <name type="scientific">Rhodonellum ikkaensis</name>
    <dbReference type="NCBI Taxonomy" id="336829"/>
    <lineage>
        <taxon>Bacteria</taxon>
        <taxon>Pseudomonadati</taxon>
        <taxon>Bacteroidota</taxon>
        <taxon>Cytophagia</taxon>
        <taxon>Cytophagales</taxon>
        <taxon>Cytophagaceae</taxon>
        <taxon>Rhodonellum</taxon>
    </lineage>
</organism>
<comment type="caution">
    <text evidence="1">The sequence shown here is derived from an EMBL/GenBank/DDBJ whole genome shotgun (WGS) entry which is preliminary data.</text>
</comment>
<keyword evidence="2" id="KW-1185">Reference proteome</keyword>
<dbReference type="RefSeq" id="WP_019599336.1">
    <property type="nucleotide sequence ID" value="NZ_FNQC01000015.1"/>
</dbReference>
<protein>
    <recommendedName>
        <fullName evidence="3">Lipoprotein</fullName>
    </recommendedName>
</protein>